<evidence type="ECO:0000256" key="1">
    <source>
        <dbReference type="SAM" id="Phobius"/>
    </source>
</evidence>
<keyword evidence="1" id="KW-0472">Membrane</keyword>
<accession>A0A1I4FRK7</accession>
<reference evidence="2 3" key="1">
    <citation type="submission" date="2016-10" db="EMBL/GenBank/DDBJ databases">
        <authorList>
            <person name="de Groot N.N."/>
        </authorList>
    </citation>
    <scope>NUCLEOTIDE SEQUENCE [LARGE SCALE GENOMIC DNA]</scope>
    <source>
        <strain evidence="2 3">ATCC 51327</strain>
    </source>
</reference>
<dbReference type="Pfam" id="PF12822">
    <property type="entry name" value="ECF_trnsprt"/>
    <property type="match status" value="1"/>
</dbReference>
<protein>
    <submittedName>
        <fullName evidence="2">Energy-coupling factor transport system substrate-specific component</fullName>
    </submittedName>
</protein>
<evidence type="ECO:0000313" key="3">
    <source>
        <dbReference type="Proteomes" id="UP000199006"/>
    </source>
</evidence>
<dbReference type="Gene3D" id="1.10.1760.20">
    <property type="match status" value="1"/>
</dbReference>
<evidence type="ECO:0000313" key="2">
    <source>
        <dbReference type="EMBL" id="SFL19456.1"/>
    </source>
</evidence>
<feature type="transmembrane region" description="Helical" evidence="1">
    <location>
        <begin position="33"/>
        <end position="52"/>
    </location>
</feature>
<dbReference type="InterPro" id="IPR024529">
    <property type="entry name" value="ECF_trnsprt_substrate-spec"/>
</dbReference>
<dbReference type="RefSeq" id="WP_089858983.1">
    <property type="nucleotide sequence ID" value="NZ_FOTI01000003.1"/>
</dbReference>
<feature type="transmembrane region" description="Helical" evidence="1">
    <location>
        <begin position="6"/>
        <end position="26"/>
    </location>
</feature>
<dbReference type="NCBIfam" id="NF045596">
    <property type="entry name" value="ECF_S_CD3073"/>
    <property type="match status" value="1"/>
</dbReference>
<keyword evidence="3" id="KW-1185">Reference proteome</keyword>
<dbReference type="AlphaFoldDB" id="A0A1I4FRK7"/>
<feature type="transmembrane region" description="Helical" evidence="1">
    <location>
        <begin position="96"/>
        <end position="113"/>
    </location>
</feature>
<organism evidence="2 3">
    <name type="scientific">Halanaerobium salsuginis</name>
    <dbReference type="NCBI Taxonomy" id="29563"/>
    <lineage>
        <taxon>Bacteria</taxon>
        <taxon>Bacillati</taxon>
        <taxon>Bacillota</taxon>
        <taxon>Clostridia</taxon>
        <taxon>Halanaerobiales</taxon>
        <taxon>Halanaerobiaceae</taxon>
        <taxon>Halanaerobium</taxon>
    </lineage>
</organism>
<feature type="transmembrane region" description="Helical" evidence="1">
    <location>
        <begin position="72"/>
        <end position="89"/>
    </location>
</feature>
<gene>
    <name evidence="2" type="ORF">SAMN02983006_00458</name>
</gene>
<dbReference type="OrthoDB" id="9766854at2"/>
<keyword evidence="1" id="KW-1133">Transmembrane helix</keyword>
<proteinExistence type="predicted"/>
<dbReference type="GO" id="GO:0022857">
    <property type="term" value="F:transmembrane transporter activity"/>
    <property type="evidence" value="ECO:0007669"/>
    <property type="project" value="InterPro"/>
</dbReference>
<dbReference type="STRING" id="29563.SAMN02983006_00458"/>
<dbReference type="EMBL" id="FOTI01000003">
    <property type="protein sequence ID" value="SFL19456.1"/>
    <property type="molecule type" value="Genomic_DNA"/>
</dbReference>
<feature type="transmembrane region" description="Helical" evidence="1">
    <location>
        <begin position="119"/>
        <end position="137"/>
    </location>
</feature>
<sequence length="193" mass="20406">MNNKSLALTMAALGIVVNLVLGTTVAMLKIPLLFLDTVGTIFVAAVLGPVYGAMAGGLTNLIQGMITNPGDIPFALVNIVIGIVVGLIARKYGFNYLVAFLTGLILAVIAPLIGTPIVVWLFGGVTGGGIDFVFAWLLHSTQNIFQAAFLSRITGNLVDKVASCLLVAFLIKYLADDIIRRFGDLKQNKIDGN</sequence>
<keyword evidence="1" id="KW-0812">Transmembrane</keyword>
<dbReference type="Proteomes" id="UP000199006">
    <property type="component" value="Unassembled WGS sequence"/>
</dbReference>
<name>A0A1I4FRK7_9FIRM</name>